<protein>
    <recommendedName>
        <fullName evidence="2">DUF155 domain-containing protein</fullName>
    </recommendedName>
</protein>
<comment type="similarity">
    <text evidence="1">Belongs to the RMD1/sif2 family.</text>
</comment>
<keyword evidence="4" id="KW-1185">Reference proteome</keyword>
<evidence type="ECO:0000313" key="3">
    <source>
        <dbReference type="EMBL" id="KAF5835014.1"/>
    </source>
</evidence>
<sequence>MESLSVLPVRSDMLFQASLLPVCSQCVALSLLPSFCLGCIASGKLLLFKPMCFQGLPSYQPGLDRGDLFVFDYGVVVCWGLSAAQELSVLSTLRPCQVKPLRPEDIHKEELGFQYTSDQLPNIQNDVITISR</sequence>
<evidence type="ECO:0000259" key="2">
    <source>
        <dbReference type="Pfam" id="PF02582"/>
    </source>
</evidence>
<proteinExistence type="inferred from homology"/>
<comment type="caution">
    <text evidence="3">The sequence shown here is derived from an EMBL/GenBank/DDBJ whole genome shotgun (WGS) entry which is preliminary data.</text>
</comment>
<dbReference type="PANTHER" id="PTHR16255:SF1">
    <property type="entry name" value="REQUIRED FOR MEIOTIC NUCLEAR DIVISION PROTEIN 1 HOMOLOG"/>
    <property type="match status" value="1"/>
</dbReference>
<dbReference type="Pfam" id="PF02582">
    <property type="entry name" value="DUF155"/>
    <property type="match status" value="1"/>
</dbReference>
<accession>A0ABQ7GK97</accession>
<name>A0ABQ7GK97_DUNSA</name>
<dbReference type="InterPro" id="IPR003734">
    <property type="entry name" value="DUF155"/>
</dbReference>
<dbReference type="Proteomes" id="UP000815325">
    <property type="component" value="Unassembled WGS sequence"/>
</dbReference>
<evidence type="ECO:0000256" key="1">
    <source>
        <dbReference type="ARBA" id="ARBA00008306"/>
    </source>
</evidence>
<reference evidence="3" key="1">
    <citation type="submission" date="2017-08" db="EMBL/GenBank/DDBJ databases">
        <authorList>
            <person name="Polle J.E."/>
            <person name="Barry K."/>
            <person name="Cushman J."/>
            <person name="Schmutz J."/>
            <person name="Tran D."/>
            <person name="Hathwaick L.T."/>
            <person name="Yim W.C."/>
            <person name="Jenkins J."/>
            <person name="Mckie-Krisberg Z.M."/>
            <person name="Prochnik S."/>
            <person name="Lindquist E."/>
            <person name="Dockter R.B."/>
            <person name="Adam C."/>
            <person name="Molina H."/>
            <person name="Bunkerborg J."/>
            <person name="Jin E."/>
            <person name="Buchheim M."/>
            <person name="Magnuson J."/>
        </authorList>
    </citation>
    <scope>NUCLEOTIDE SEQUENCE</scope>
    <source>
        <strain evidence="3">CCAP 19/18</strain>
    </source>
</reference>
<organism evidence="3 4">
    <name type="scientific">Dunaliella salina</name>
    <name type="common">Green alga</name>
    <name type="synonym">Protococcus salinus</name>
    <dbReference type="NCBI Taxonomy" id="3046"/>
    <lineage>
        <taxon>Eukaryota</taxon>
        <taxon>Viridiplantae</taxon>
        <taxon>Chlorophyta</taxon>
        <taxon>core chlorophytes</taxon>
        <taxon>Chlorophyceae</taxon>
        <taxon>CS clade</taxon>
        <taxon>Chlamydomonadales</taxon>
        <taxon>Dunaliellaceae</taxon>
        <taxon>Dunaliella</taxon>
    </lineage>
</organism>
<dbReference type="PANTHER" id="PTHR16255">
    <property type="entry name" value="REQUIRED FOR MEIOTIC NUCLEAR DIVISION PROTEIN 1 HOMOLOG"/>
    <property type="match status" value="1"/>
</dbReference>
<gene>
    <name evidence="3" type="ORF">DUNSADRAFT_8017</name>
</gene>
<feature type="domain" description="DUF155" evidence="2">
    <location>
        <begin position="68"/>
        <end position="131"/>
    </location>
</feature>
<evidence type="ECO:0000313" key="4">
    <source>
        <dbReference type="Proteomes" id="UP000815325"/>
    </source>
</evidence>
<dbReference type="InterPro" id="IPR051624">
    <property type="entry name" value="RMD1/Sad1-interacting"/>
</dbReference>
<dbReference type="EMBL" id="MU069726">
    <property type="protein sequence ID" value="KAF5835014.1"/>
    <property type="molecule type" value="Genomic_DNA"/>
</dbReference>